<reference evidence="1" key="2">
    <citation type="journal article" date="2015" name="Fish Shellfish Immunol.">
        <title>Early steps in the European eel (Anguilla anguilla)-Vibrio vulnificus interaction in the gills: Role of the RtxA13 toxin.</title>
        <authorList>
            <person name="Callol A."/>
            <person name="Pajuelo D."/>
            <person name="Ebbesson L."/>
            <person name="Teles M."/>
            <person name="MacKenzie S."/>
            <person name="Amaro C."/>
        </authorList>
    </citation>
    <scope>NUCLEOTIDE SEQUENCE</scope>
</reference>
<organism evidence="1">
    <name type="scientific">Anguilla anguilla</name>
    <name type="common">European freshwater eel</name>
    <name type="synonym">Muraena anguilla</name>
    <dbReference type="NCBI Taxonomy" id="7936"/>
    <lineage>
        <taxon>Eukaryota</taxon>
        <taxon>Metazoa</taxon>
        <taxon>Chordata</taxon>
        <taxon>Craniata</taxon>
        <taxon>Vertebrata</taxon>
        <taxon>Euteleostomi</taxon>
        <taxon>Actinopterygii</taxon>
        <taxon>Neopterygii</taxon>
        <taxon>Teleostei</taxon>
        <taxon>Anguilliformes</taxon>
        <taxon>Anguillidae</taxon>
        <taxon>Anguilla</taxon>
    </lineage>
</organism>
<proteinExistence type="predicted"/>
<reference evidence="1" key="1">
    <citation type="submission" date="2014-11" db="EMBL/GenBank/DDBJ databases">
        <authorList>
            <person name="Amaro Gonzalez C."/>
        </authorList>
    </citation>
    <scope>NUCLEOTIDE SEQUENCE</scope>
</reference>
<accession>A0A0E9V819</accession>
<name>A0A0E9V819_ANGAN</name>
<sequence length="46" mass="5511">MSARFIPFLTEPFLCIQKHYCEPTLQRVKRTNWMGKVLHFLTLLSD</sequence>
<dbReference type="EMBL" id="GBXM01034416">
    <property type="protein sequence ID" value="JAH74161.1"/>
    <property type="molecule type" value="Transcribed_RNA"/>
</dbReference>
<evidence type="ECO:0000313" key="1">
    <source>
        <dbReference type="EMBL" id="JAH74161.1"/>
    </source>
</evidence>
<dbReference type="AlphaFoldDB" id="A0A0E9V819"/>
<protein>
    <submittedName>
        <fullName evidence="1">Uncharacterized protein</fullName>
    </submittedName>
</protein>